<dbReference type="InterPro" id="IPR050661">
    <property type="entry name" value="BglG_antiterminators"/>
</dbReference>
<gene>
    <name evidence="5" type="ORF">BW731_07255</name>
</gene>
<evidence type="ECO:0000313" key="5">
    <source>
        <dbReference type="EMBL" id="OPF87981.1"/>
    </source>
</evidence>
<evidence type="ECO:0000256" key="2">
    <source>
        <dbReference type="ARBA" id="ARBA00023163"/>
    </source>
</evidence>
<dbReference type="InterPro" id="IPR013199">
    <property type="entry name" value="HTH_Mga_DNA-bd_dom"/>
</dbReference>
<name>A0A1V4DHT1_9ENTE</name>
<protein>
    <recommendedName>
        <fullName evidence="7">HTH deoR-type domain-containing protein</fullName>
    </recommendedName>
</protein>
<dbReference type="InterPro" id="IPR036390">
    <property type="entry name" value="WH_DNA-bd_sf"/>
</dbReference>
<feature type="domain" description="M protein trans-acting positive regulator (MGA) HTH" evidence="4">
    <location>
        <begin position="7"/>
        <end position="64"/>
    </location>
</feature>
<dbReference type="SUPFAM" id="SSF46785">
    <property type="entry name" value="Winged helix' DNA-binding domain"/>
    <property type="match status" value="1"/>
</dbReference>
<evidence type="ECO:0000313" key="6">
    <source>
        <dbReference type="Proteomes" id="UP000189970"/>
    </source>
</evidence>
<dbReference type="InterPro" id="IPR007737">
    <property type="entry name" value="Mga_HTH"/>
</dbReference>
<evidence type="ECO:0000259" key="4">
    <source>
        <dbReference type="Pfam" id="PF08280"/>
    </source>
</evidence>
<evidence type="ECO:0000256" key="1">
    <source>
        <dbReference type="ARBA" id="ARBA00023015"/>
    </source>
</evidence>
<comment type="caution">
    <text evidence="5">The sequence shown here is derived from an EMBL/GenBank/DDBJ whole genome shotgun (WGS) entry which is preliminary data.</text>
</comment>
<keyword evidence="2" id="KW-0804">Transcription</keyword>
<dbReference type="Pfam" id="PF05043">
    <property type="entry name" value="Mga"/>
    <property type="match status" value="1"/>
</dbReference>
<dbReference type="Gene3D" id="1.10.10.10">
    <property type="entry name" value="Winged helix-like DNA-binding domain superfamily/Winged helix DNA-binding domain"/>
    <property type="match status" value="2"/>
</dbReference>
<dbReference type="PANTHER" id="PTHR30185:SF18">
    <property type="entry name" value="TRANSCRIPTIONAL REGULATOR MTLR"/>
    <property type="match status" value="1"/>
</dbReference>
<dbReference type="RefSeq" id="WP_079346920.1">
    <property type="nucleotide sequence ID" value="NZ_MVAB01000001.1"/>
</dbReference>
<evidence type="ECO:0000259" key="3">
    <source>
        <dbReference type="Pfam" id="PF05043"/>
    </source>
</evidence>
<reference evidence="5 6" key="1">
    <citation type="submission" date="2017-02" db="EMBL/GenBank/DDBJ databases">
        <title>Vagococcus cremeus sp. nov., isolated from the small intestine of a marten, Martes flavigula.</title>
        <authorList>
            <person name="Tak E.J."/>
            <person name="Bae J.-W."/>
        </authorList>
    </citation>
    <scope>NUCLEOTIDE SEQUENCE [LARGE SCALE GENOMIC DNA]</scope>
    <source>
        <strain evidence="5 6">D7T301</strain>
    </source>
</reference>
<keyword evidence="6" id="KW-1185">Reference proteome</keyword>
<dbReference type="Pfam" id="PF08280">
    <property type="entry name" value="HTH_Mga"/>
    <property type="match status" value="1"/>
</dbReference>
<dbReference type="AlphaFoldDB" id="A0A1V4DHT1"/>
<evidence type="ECO:0008006" key="7">
    <source>
        <dbReference type="Google" id="ProtNLM"/>
    </source>
</evidence>
<accession>A0A1V4DHT1</accession>
<dbReference type="Proteomes" id="UP000189970">
    <property type="component" value="Unassembled WGS sequence"/>
</dbReference>
<keyword evidence="1" id="KW-0805">Transcription regulation</keyword>
<dbReference type="PANTHER" id="PTHR30185">
    <property type="entry name" value="CRYPTIC BETA-GLUCOSIDE BGL OPERON ANTITERMINATOR"/>
    <property type="match status" value="1"/>
</dbReference>
<proteinExistence type="predicted"/>
<dbReference type="EMBL" id="MVAB01000001">
    <property type="protein sequence ID" value="OPF87981.1"/>
    <property type="molecule type" value="Genomic_DNA"/>
</dbReference>
<organism evidence="5 6">
    <name type="scientific">Vagococcus martis</name>
    <dbReference type="NCBI Taxonomy" id="1768210"/>
    <lineage>
        <taxon>Bacteria</taxon>
        <taxon>Bacillati</taxon>
        <taxon>Bacillota</taxon>
        <taxon>Bacilli</taxon>
        <taxon>Lactobacillales</taxon>
        <taxon>Enterococcaceae</taxon>
        <taxon>Vagococcus</taxon>
    </lineage>
</organism>
<sequence>MESILNKSTKRQQKLILYIAKNYKWLTAQELSDYLGCNIKTVRQDIMDLEEEYSDILSIEYSKQRGYRFHTIDGRNILEIYLKWIQESLFFSILSDCFLDKNDSIDYFYNTYFISETTLKRQLSLINRTLKDIGISISVSTGKMTVKDEKLLRFFYSLLSIEKRSIYEWTDINIDQQALFSIIERCESYFDLSLNIVQKNIFSFYIYISVTRSSQCHYIQTTTTVPEEFNRQLEKLMKSLKKQDSLDVLLTTNDQYKDSLEFIYDLFSQLAKHYHSDATHELTTQFIQLITTRMQVESSVLDFNGIKKELAYVTFMNAEYPYPMNLVSLRSELNAKSIQSRYPVFYESVTNSIEVLAKDVTWLTYYNYLLISRVFRYWDYRSFEKLSKIKPVSLAISTTLDKNHADILAYMLKQTFQSKLDIVFKEYGKTLFNSEENKNRLEKVDLVISNHSFYHQLNHNIIVDDVIETYRLEEIKRAINLILMKHTRQESMDNA</sequence>
<dbReference type="InterPro" id="IPR036388">
    <property type="entry name" value="WH-like_DNA-bd_sf"/>
</dbReference>
<feature type="domain" description="Mga helix-turn-helix" evidence="3">
    <location>
        <begin position="75"/>
        <end position="158"/>
    </location>
</feature>